<feature type="transmembrane region" description="Helical" evidence="1">
    <location>
        <begin position="195"/>
        <end position="217"/>
    </location>
</feature>
<feature type="transmembrane region" description="Helical" evidence="1">
    <location>
        <begin position="295"/>
        <end position="317"/>
    </location>
</feature>
<keyword evidence="1" id="KW-1133">Transmembrane helix</keyword>
<evidence type="ECO:0000313" key="3">
    <source>
        <dbReference type="Proteomes" id="UP000002613"/>
    </source>
</evidence>
<keyword evidence="1" id="KW-0472">Membrane</keyword>
<feature type="transmembrane region" description="Helical" evidence="1">
    <location>
        <begin position="417"/>
        <end position="435"/>
    </location>
</feature>
<dbReference type="AlphaFoldDB" id="D3S2L6"/>
<evidence type="ECO:0000313" key="2">
    <source>
        <dbReference type="EMBL" id="ADC64546.1"/>
    </source>
</evidence>
<dbReference type="eggNOG" id="arCOG04450">
    <property type="taxonomic scope" value="Archaea"/>
</dbReference>
<dbReference type="GeneID" id="8777866"/>
<dbReference type="EMBL" id="CP001899">
    <property type="protein sequence ID" value="ADC64546.1"/>
    <property type="molecule type" value="Genomic_DNA"/>
</dbReference>
<dbReference type="KEGG" id="fpl:Ferp_0368"/>
<reference evidence="2 3" key="2">
    <citation type="journal article" date="2011" name="Stand. Genomic Sci.">
        <title>Complete genome sequence of Ferroglobus placidus AEDII12DO.</title>
        <authorList>
            <person name="Anderson I."/>
            <person name="Risso C."/>
            <person name="Holmes D."/>
            <person name="Lucas S."/>
            <person name="Copeland A."/>
            <person name="Lapidus A."/>
            <person name="Cheng J.F."/>
            <person name="Bruce D."/>
            <person name="Goodwin L."/>
            <person name="Pitluck S."/>
            <person name="Saunders E."/>
            <person name="Brettin T."/>
            <person name="Detter J.C."/>
            <person name="Han C."/>
            <person name="Tapia R."/>
            <person name="Larimer F."/>
            <person name="Land M."/>
            <person name="Hauser L."/>
            <person name="Woyke T."/>
            <person name="Lovley D."/>
            <person name="Kyrpides N."/>
            <person name="Ivanova N."/>
        </authorList>
    </citation>
    <scope>NUCLEOTIDE SEQUENCE [LARGE SCALE GENOMIC DNA]</scope>
    <source>
        <strain evidence="3">DSM 10642 / AEDII12DO</strain>
    </source>
</reference>
<feature type="transmembrane region" description="Helical" evidence="1">
    <location>
        <begin position="475"/>
        <end position="498"/>
    </location>
</feature>
<feature type="transmembrane region" description="Helical" evidence="1">
    <location>
        <begin position="265"/>
        <end position="283"/>
    </location>
</feature>
<dbReference type="OrthoDB" id="51680at2157"/>
<dbReference type="HOGENOM" id="CLU_030328_0_0_2"/>
<feature type="transmembrane region" description="Helical" evidence="1">
    <location>
        <begin position="20"/>
        <end position="38"/>
    </location>
</feature>
<accession>D3S2L6</accession>
<protein>
    <submittedName>
        <fullName evidence="2">Uncharacterized protein</fullName>
    </submittedName>
</protein>
<dbReference type="Proteomes" id="UP000002613">
    <property type="component" value="Chromosome"/>
</dbReference>
<reference evidence="3" key="1">
    <citation type="submission" date="2010-02" db="EMBL/GenBank/DDBJ databases">
        <title>Complete sequence of Ferroglobus placidus DSM 10642.</title>
        <authorList>
            <consortium name="US DOE Joint Genome Institute"/>
            <person name="Lucas S."/>
            <person name="Copeland A."/>
            <person name="Lapidus A."/>
            <person name="Cheng J.-F."/>
            <person name="Bruce D."/>
            <person name="Goodwin L."/>
            <person name="Pitluck S."/>
            <person name="Saunders E."/>
            <person name="Brettin T."/>
            <person name="Detter J.C."/>
            <person name="Han C."/>
            <person name="Tapia R."/>
            <person name="Larimer F."/>
            <person name="Land M."/>
            <person name="Hauser L."/>
            <person name="Kyrpides N."/>
            <person name="Ivanova N."/>
            <person name="Holmes D."/>
            <person name="Lovley D."/>
            <person name="Kyrpides N."/>
            <person name="Anderson I.J."/>
            <person name="Woyke T."/>
        </authorList>
    </citation>
    <scope>NUCLEOTIDE SEQUENCE [LARGE SCALE GENOMIC DNA]</scope>
    <source>
        <strain evidence="3">DSM 10642 / AEDII12DO</strain>
    </source>
</reference>
<keyword evidence="1" id="KW-0812">Transmembrane</keyword>
<keyword evidence="3" id="KW-1185">Reference proteome</keyword>
<evidence type="ECO:0000256" key="1">
    <source>
        <dbReference type="SAM" id="Phobius"/>
    </source>
</evidence>
<sequence length="523" mass="59599">MLSSFELKKLRRKGSAKPIYFAIIFAVLSFYASLHLGIQSSHAIYTYKSSEKIESPLFVEGENPDIEIVGYDVYITGDEKSIAALDDYVKYLDEKYTRMLEEKYGVKAFPVFVYPVYVKRELTPTFERKAPVAEKEEEKVEQVIKTPPPKIEEIVKKEERKEEKNILQEIGRVTKKESDFVTPENFKPPSLIDKIVAGFIFVIPAYFVMQAYTSSLLEDVRSRRIEILLTLPKSRQRILIEILLPYLIFSLLILLLLSAIFRVNAILFVFPVIIFMFFLQTFLSLSSRSYREATFLLLASNLFVTSYLFLPAIFTGLPLSEISPITYFLKSFEESVSLVDTLFSMLPILILASFLFILSSNALTPEIIYSYSSIGEKFIQSLGKLTKNPVGVSFTGISLVSAALIIEFFLLFIATTFFYPILFLLAFFALFEEILKCSAIESNPRLTTAIILPISFFSFEKFLLLWSVLSKYGELLLGSFLLLPLFAHLASSLSFYFTRKLGFKVALFTAFAIHFAYNAVVAL</sequence>
<dbReference type="RefSeq" id="WP_012964893.1">
    <property type="nucleotide sequence ID" value="NC_013849.1"/>
</dbReference>
<name>D3S2L6_FERPA</name>
<dbReference type="PaxDb" id="589924-Ferp_0368"/>
<proteinExistence type="predicted"/>
<feature type="transmembrane region" description="Helical" evidence="1">
    <location>
        <begin position="337"/>
        <end position="358"/>
    </location>
</feature>
<gene>
    <name evidence="2" type="ordered locus">Ferp_0368</name>
</gene>
<dbReference type="STRING" id="589924.Ferp_0368"/>
<feature type="transmembrane region" description="Helical" evidence="1">
    <location>
        <begin position="505"/>
        <end position="522"/>
    </location>
</feature>
<organism evidence="2 3">
    <name type="scientific">Ferroglobus placidus (strain DSM 10642 / AEDII12DO)</name>
    <dbReference type="NCBI Taxonomy" id="589924"/>
    <lineage>
        <taxon>Archaea</taxon>
        <taxon>Methanobacteriati</taxon>
        <taxon>Methanobacteriota</taxon>
        <taxon>Archaeoglobi</taxon>
        <taxon>Archaeoglobales</taxon>
        <taxon>Archaeoglobaceae</taxon>
        <taxon>Ferroglobus</taxon>
    </lineage>
</organism>
<feature type="transmembrane region" description="Helical" evidence="1">
    <location>
        <begin position="238"/>
        <end position="259"/>
    </location>
</feature>
<feature type="transmembrane region" description="Helical" evidence="1">
    <location>
        <begin position="447"/>
        <end position="469"/>
    </location>
</feature>